<dbReference type="NCBIfam" id="TIGR01164">
    <property type="entry name" value="rplP_bact"/>
    <property type="match status" value="1"/>
</dbReference>
<evidence type="ECO:0000313" key="7">
    <source>
        <dbReference type="EMBL" id="KKR33654.1"/>
    </source>
</evidence>
<dbReference type="AlphaFoldDB" id="A0A0G0Q004"/>
<dbReference type="SUPFAM" id="SSF54686">
    <property type="entry name" value="Ribosomal protein L16p/L10e"/>
    <property type="match status" value="1"/>
</dbReference>
<dbReference type="InterPro" id="IPR016180">
    <property type="entry name" value="Ribosomal_uL16_dom"/>
</dbReference>
<keyword evidence="4 5" id="KW-0687">Ribonucleoprotein</keyword>
<comment type="caution">
    <text evidence="7">The sequence shown here is derived from an EMBL/GenBank/DDBJ whole genome shotgun (WGS) entry which is preliminary data.</text>
</comment>
<accession>A0A0G0Q004</accession>
<evidence type="ECO:0000256" key="6">
    <source>
        <dbReference type="RuleBase" id="RU004414"/>
    </source>
</evidence>
<keyword evidence="2 6" id="KW-0820">tRNA-binding</keyword>
<dbReference type="PATRIC" id="fig|1618450.3.peg.391"/>
<comment type="subunit">
    <text evidence="6">Part of the 50S ribosomal subunit.</text>
</comment>
<dbReference type="GO" id="GO:0003735">
    <property type="term" value="F:structural constituent of ribosome"/>
    <property type="evidence" value="ECO:0007669"/>
    <property type="project" value="InterPro"/>
</dbReference>
<keyword evidence="3 5" id="KW-0689">Ribosomal protein</keyword>
<dbReference type="GO" id="GO:0019843">
    <property type="term" value="F:rRNA binding"/>
    <property type="evidence" value="ECO:0007669"/>
    <property type="project" value="UniProtKB-KW"/>
</dbReference>
<keyword evidence="6" id="KW-0694">RNA-binding</keyword>
<dbReference type="PRINTS" id="PR00060">
    <property type="entry name" value="RIBOSOMALL16"/>
</dbReference>
<evidence type="ECO:0000313" key="8">
    <source>
        <dbReference type="Proteomes" id="UP000034539"/>
    </source>
</evidence>
<dbReference type="EMBL" id="LBXN01000013">
    <property type="protein sequence ID" value="KKR33654.1"/>
    <property type="molecule type" value="Genomic_DNA"/>
</dbReference>
<protein>
    <recommendedName>
        <fullName evidence="6">50S ribosomal protein L16</fullName>
    </recommendedName>
</protein>
<evidence type="ECO:0000256" key="2">
    <source>
        <dbReference type="ARBA" id="ARBA00022555"/>
    </source>
</evidence>
<dbReference type="InterPro" id="IPR036920">
    <property type="entry name" value="Ribosomal_uL16_sf"/>
</dbReference>
<dbReference type="GO" id="GO:0005840">
    <property type="term" value="C:ribosome"/>
    <property type="evidence" value="ECO:0007669"/>
    <property type="project" value="UniProtKB-KW"/>
</dbReference>
<dbReference type="Proteomes" id="UP000034539">
    <property type="component" value="Unassembled WGS sequence"/>
</dbReference>
<evidence type="ECO:0000256" key="4">
    <source>
        <dbReference type="ARBA" id="ARBA00023274"/>
    </source>
</evidence>
<comment type="similarity">
    <text evidence="1 5">Belongs to the universal ribosomal protein uL16 family.</text>
</comment>
<evidence type="ECO:0000256" key="5">
    <source>
        <dbReference type="RuleBase" id="RU004413"/>
    </source>
</evidence>
<dbReference type="Gene3D" id="3.90.1170.10">
    <property type="entry name" value="Ribosomal protein L10e/L16"/>
    <property type="match status" value="1"/>
</dbReference>
<sequence length="119" mass="13127">MRGVATRGSQVNFGQFGLKAMSAGWVTSRQIEAARKALTRYTQKGGRVWIRIFPDKPITQKPAETTMGSGKGDVVDYVAVIRPGRIMFEMGGLPEDQASIAMYMAARKLSVKTKFIVKE</sequence>
<keyword evidence="6" id="KW-0699">rRNA-binding</keyword>
<dbReference type="FunFam" id="3.90.1170.10:FF:000001">
    <property type="entry name" value="50S ribosomal protein L16"/>
    <property type="match status" value="1"/>
</dbReference>
<dbReference type="Pfam" id="PF00252">
    <property type="entry name" value="Ribosomal_L16"/>
    <property type="match status" value="1"/>
</dbReference>
<dbReference type="GO" id="GO:0000049">
    <property type="term" value="F:tRNA binding"/>
    <property type="evidence" value="ECO:0007669"/>
    <property type="project" value="UniProtKB-KW"/>
</dbReference>
<proteinExistence type="inferred from homology"/>
<dbReference type="InterPro" id="IPR000114">
    <property type="entry name" value="Ribosomal_uL16_bact-type"/>
</dbReference>
<evidence type="ECO:0000256" key="1">
    <source>
        <dbReference type="ARBA" id="ARBA00008931"/>
    </source>
</evidence>
<evidence type="ECO:0000256" key="3">
    <source>
        <dbReference type="ARBA" id="ARBA00022980"/>
    </source>
</evidence>
<dbReference type="PANTHER" id="PTHR12220">
    <property type="entry name" value="50S/60S RIBOSOMAL PROTEIN L16"/>
    <property type="match status" value="1"/>
</dbReference>
<dbReference type="PANTHER" id="PTHR12220:SF13">
    <property type="entry name" value="LARGE RIBOSOMAL SUBUNIT PROTEIN UL16M"/>
    <property type="match status" value="1"/>
</dbReference>
<dbReference type="GO" id="GO:1990904">
    <property type="term" value="C:ribonucleoprotein complex"/>
    <property type="evidence" value="ECO:0007669"/>
    <property type="project" value="UniProtKB-KW"/>
</dbReference>
<dbReference type="GO" id="GO:0006412">
    <property type="term" value="P:translation"/>
    <property type="evidence" value="ECO:0007669"/>
    <property type="project" value="InterPro"/>
</dbReference>
<comment type="function">
    <text evidence="6">Binds 23S rRNA and is also seen to make contacts with the A and possibly P site tRNAs.</text>
</comment>
<reference evidence="7 8" key="1">
    <citation type="journal article" date="2015" name="Nature">
        <title>rRNA introns, odd ribosomes, and small enigmatic genomes across a large radiation of phyla.</title>
        <authorList>
            <person name="Brown C.T."/>
            <person name="Hug L.A."/>
            <person name="Thomas B.C."/>
            <person name="Sharon I."/>
            <person name="Castelle C.J."/>
            <person name="Singh A."/>
            <person name="Wilkins M.J."/>
            <person name="Williams K.H."/>
            <person name="Banfield J.F."/>
        </authorList>
    </citation>
    <scope>NUCLEOTIDE SEQUENCE [LARGE SCALE GENOMIC DNA]</scope>
</reference>
<gene>
    <name evidence="7" type="ORF">UT63_C0013G0014</name>
</gene>
<organism evidence="7 8">
    <name type="scientific">Candidatus Gottesmanbacteria bacterium GW2011_GWC2_39_8</name>
    <dbReference type="NCBI Taxonomy" id="1618450"/>
    <lineage>
        <taxon>Bacteria</taxon>
        <taxon>Candidatus Gottesmaniibacteriota</taxon>
    </lineage>
</organism>
<dbReference type="CDD" id="cd01433">
    <property type="entry name" value="Ribosomal_L16_L10e"/>
    <property type="match status" value="1"/>
</dbReference>
<name>A0A0G0Q004_9BACT</name>
<dbReference type="InterPro" id="IPR047873">
    <property type="entry name" value="Ribosomal_uL16"/>
</dbReference>